<organism evidence="4 5">
    <name type="scientific">Reticulibacter mediterranei</name>
    <dbReference type="NCBI Taxonomy" id="2778369"/>
    <lineage>
        <taxon>Bacteria</taxon>
        <taxon>Bacillati</taxon>
        <taxon>Chloroflexota</taxon>
        <taxon>Ktedonobacteria</taxon>
        <taxon>Ktedonobacterales</taxon>
        <taxon>Reticulibacteraceae</taxon>
        <taxon>Reticulibacter</taxon>
    </lineage>
</organism>
<evidence type="ECO:0000313" key="4">
    <source>
        <dbReference type="EMBL" id="GHO93065.1"/>
    </source>
</evidence>
<dbReference type="InterPro" id="IPR013149">
    <property type="entry name" value="ADH-like_C"/>
</dbReference>
<dbReference type="AlphaFoldDB" id="A0A8J3III5"/>
<gene>
    <name evidence="4" type="ORF">KSF_031130</name>
</gene>
<proteinExistence type="predicted"/>
<dbReference type="Proteomes" id="UP000597444">
    <property type="component" value="Unassembled WGS sequence"/>
</dbReference>
<keyword evidence="5" id="KW-1185">Reference proteome</keyword>
<dbReference type="PANTHER" id="PTHR48106:SF18">
    <property type="entry name" value="QUINONE OXIDOREDUCTASE PIG3"/>
    <property type="match status" value="1"/>
</dbReference>
<sequence length="338" mass="35617">MSTMRAVVVDPDVPERLALHEVESPSPAPAEALIRVSAISLNLGEVRTALLRAEAGWRPGWELAGVVEQAAADGSGPSVGASVFGMVGFGAWAERVAVPTAQLAEIPDGVTFAQAATLPVAGLTALYGLERGAILLNRKVLITGGPENVGHLYGLEGEAMLLKRKVLVTGTSGGVGHFACQLARQGGAQVVALVRRAERAASVRAMGVHEVVIGEDAELTRSFGPYHLVIDTVGGNSLRTAVTLLETDGICVNLGAAENPDMTLQNRYGSFDSPENGLVIRDIKPRRVAKDLERLAQMVASDQLHPHIGLEASWSDVAEVTRSLLDRRITGKAILHVS</sequence>
<dbReference type="Pfam" id="PF08240">
    <property type="entry name" value="ADH_N"/>
    <property type="match status" value="1"/>
</dbReference>
<dbReference type="SUPFAM" id="SSF50129">
    <property type="entry name" value="GroES-like"/>
    <property type="match status" value="1"/>
</dbReference>
<evidence type="ECO:0000313" key="5">
    <source>
        <dbReference type="Proteomes" id="UP000597444"/>
    </source>
</evidence>
<dbReference type="RefSeq" id="WP_220203871.1">
    <property type="nucleotide sequence ID" value="NZ_BNJK01000001.1"/>
</dbReference>
<dbReference type="InterPro" id="IPR011032">
    <property type="entry name" value="GroES-like_sf"/>
</dbReference>
<dbReference type="SMART" id="SM00829">
    <property type="entry name" value="PKS_ER"/>
    <property type="match status" value="1"/>
</dbReference>
<feature type="domain" description="Enoyl reductase (ER)" evidence="3">
    <location>
        <begin position="12"/>
        <end position="335"/>
    </location>
</feature>
<dbReference type="GO" id="GO:0070402">
    <property type="term" value="F:NADPH binding"/>
    <property type="evidence" value="ECO:0007669"/>
    <property type="project" value="TreeGrafter"/>
</dbReference>
<dbReference type="Gene3D" id="3.90.180.10">
    <property type="entry name" value="Medium-chain alcohol dehydrogenases, catalytic domain"/>
    <property type="match status" value="2"/>
</dbReference>
<keyword evidence="2" id="KW-0560">Oxidoreductase</keyword>
<dbReference type="GO" id="GO:0016651">
    <property type="term" value="F:oxidoreductase activity, acting on NAD(P)H"/>
    <property type="evidence" value="ECO:0007669"/>
    <property type="project" value="TreeGrafter"/>
</dbReference>
<dbReference type="SUPFAM" id="SSF51735">
    <property type="entry name" value="NAD(P)-binding Rossmann-fold domains"/>
    <property type="match status" value="1"/>
</dbReference>
<name>A0A8J3III5_9CHLR</name>
<dbReference type="Pfam" id="PF00107">
    <property type="entry name" value="ADH_zinc_N"/>
    <property type="match status" value="1"/>
</dbReference>
<dbReference type="InterPro" id="IPR020843">
    <property type="entry name" value="ER"/>
</dbReference>
<evidence type="ECO:0000256" key="1">
    <source>
        <dbReference type="ARBA" id="ARBA00022857"/>
    </source>
</evidence>
<comment type="caution">
    <text evidence="4">The sequence shown here is derived from an EMBL/GenBank/DDBJ whole genome shotgun (WGS) entry which is preliminary data.</text>
</comment>
<dbReference type="InterPro" id="IPR036291">
    <property type="entry name" value="NAD(P)-bd_dom_sf"/>
</dbReference>
<dbReference type="Gene3D" id="3.40.50.720">
    <property type="entry name" value="NAD(P)-binding Rossmann-like Domain"/>
    <property type="match status" value="1"/>
</dbReference>
<dbReference type="CDD" id="cd08270">
    <property type="entry name" value="MDR4"/>
    <property type="match status" value="1"/>
</dbReference>
<dbReference type="EMBL" id="BNJK01000001">
    <property type="protein sequence ID" value="GHO93065.1"/>
    <property type="molecule type" value="Genomic_DNA"/>
</dbReference>
<protein>
    <submittedName>
        <fullName evidence="4">Oxidoreductase</fullName>
    </submittedName>
</protein>
<evidence type="ECO:0000259" key="3">
    <source>
        <dbReference type="SMART" id="SM00829"/>
    </source>
</evidence>
<evidence type="ECO:0000256" key="2">
    <source>
        <dbReference type="ARBA" id="ARBA00023002"/>
    </source>
</evidence>
<keyword evidence="1" id="KW-0521">NADP</keyword>
<dbReference type="InterPro" id="IPR013154">
    <property type="entry name" value="ADH-like_N"/>
</dbReference>
<dbReference type="PANTHER" id="PTHR48106">
    <property type="entry name" value="QUINONE OXIDOREDUCTASE PIG3-RELATED"/>
    <property type="match status" value="1"/>
</dbReference>
<reference evidence="4" key="1">
    <citation type="submission" date="2020-10" db="EMBL/GenBank/DDBJ databases">
        <title>Taxonomic study of unclassified bacteria belonging to the class Ktedonobacteria.</title>
        <authorList>
            <person name="Yabe S."/>
            <person name="Wang C.M."/>
            <person name="Zheng Y."/>
            <person name="Sakai Y."/>
            <person name="Cavaletti L."/>
            <person name="Monciardini P."/>
            <person name="Donadio S."/>
        </authorList>
    </citation>
    <scope>NUCLEOTIDE SEQUENCE</scope>
    <source>
        <strain evidence="4">ID150040</strain>
    </source>
</reference>
<accession>A0A8J3III5</accession>